<dbReference type="InterPro" id="IPR000873">
    <property type="entry name" value="AMP-dep_synth/lig_dom"/>
</dbReference>
<dbReference type="InterPro" id="IPR045851">
    <property type="entry name" value="AMP-bd_C_sf"/>
</dbReference>
<dbReference type="GO" id="GO:0005777">
    <property type="term" value="C:peroxisome"/>
    <property type="evidence" value="ECO:0007669"/>
    <property type="project" value="UniProtKB-SubCell"/>
</dbReference>
<evidence type="ECO:0000256" key="2">
    <source>
        <dbReference type="ARBA" id="ARBA00006432"/>
    </source>
</evidence>
<comment type="similarity">
    <text evidence="2">Belongs to the ATP-dependent AMP-binding enzyme family.</text>
</comment>
<gene>
    <name evidence="7" type="ORF">QE152_g22834</name>
</gene>
<evidence type="ECO:0000259" key="5">
    <source>
        <dbReference type="Pfam" id="PF00501"/>
    </source>
</evidence>
<sequence length="549" mass="62000">MTGTVEEAEIMNNIIKMPELNYVPSEYGLGHEIFYSMKKYQNLIAQIDGHNEEEDTFDSLLQRSVRTAIELKARNVTSNDIICVCTHNHLNSCVPYIAGLFIGTTLCALDPSMSYGDCRYLLSQIQPRIIFTVPEKKDLYQKLIDDIELKTDLVIFNDEDDGSGSFQSFLQESSDEDDFEPVKANSLNDTAFIMFSSGTTGAAKGICLNHYAVMYQAKNLEFFGYNTYRTLIYSSLYWISSVVVFIQSILSGTARILCKSYDPLEVWYKIEKFEITFMFVAPLQAIGMIKVGRPDNINTTSFLDLIIGGGPISSKNLLSLRDLLPGTNVFICFGQTETVGVGTTFRTNLRRDIILLHMKPKSAGRPIPGFSYKIVDVETEEVLSYNQEGELRIKSDSIFSNYYNMDSSEVWDEDGWMKTGDVAYYDEDLCFYIVDRMKEMLKFQSWHIAPTLLEGILQEHPAVKNALVIGKPHDEDGEHPLGVVILMDDADVTADALAEYVNSRLDDDRQKLRGGVVFVEDIPYTPSGKVKRRLLKERILAEMGMSFGS</sequence>
<proteinExistence type="inferred from homology"/>
<comment type="caution">
    <text evidence="7">The sequence shown here is derived from an EMBL/GenBank/DDBJ whole genome shotgun (WGS) entry which is preliminary data.</text>
</comment>
<dbReference type="Gene3D" id="3.30.300.30">
    <property type="match status" value="1"/>
</dbReference>
<dbReference type="PROSITE" id="PS00455">
    <property type="entry name" value="AMP_BINDING"/>
    <property type="match status" value="1"/>
</dbReference>
<dbReference type="AlphaFoldDB" id="A0AAW1KJT4"/>
<accession>A0AAW1KJT4</accession>
<evidence type="ECO:0000256" key="4">
    <source>
        <dbReference type="ARBA" id="ARBA00023140"/>
    </source>
</evidence>
<dbReference type="Gene3D" id="3.40.50.12780">
    <property type="entry name" value="N-terminal domain of ligase-like"/>
    <property type="match status" value="1"/>
</dbReference>
<dbReference type="PANTHER" id="PTHR24096">
    <property type="entry name" value="LONG-CHAIN-FATTY-ACID--COA LIGASE"/>
    <property type="match status" value="1"/>
</dbReference>
<keyword evidence="8" id="KW-1185">Reference proteome</keyword>
<dbReference type="GO" id="GO:0016405">
    <property type="term" value="F:CoA-ligase activity"/>
    <property type="evidence" value="ECO:0007669"/>
    <property type="project" value="TreeGrafter"/>
</dbReference>
<feature type="domain" description="AMP-binding enzyme C-terminal" evidence="6">
    <location>
        <begin position="453"/>
        <end position="529"/>
    </location>
</feature>
<protein>
    <submittedName>
        <fullName evidence="7">AMP-binding enzyme</fullName>
    </submittedName>
</protein>
<dbReference type="InterPro" id="IPR020845">
    <property type="entry name" value="AMP-binding_CS"/>
</dbReference>
<evidence type="ECO:0000256" key="1">
    <source>
        <dbReference type="ARBA" id="ARBA00004275"/>
    </source>
</evidence>
<organism evidence="7 8">
    <name type="scientific">Popillia japonica</name>
    <name type="common">Japanese beetle</name>
    <dbReference type="NCBI Taxonomy" id="7064"/>
    <lineage>
        <taxon>Eukaryota</taxon>
        <taxon>Metazoa</taxon>
        <taxon>Ecdysozoa</taxon>
        <taxon>Arthropoda</taxon>
        <taxon>Hexapoda</taxon>
        <taxon>Insecta</taxon>
        <taxon>Pterygota</taxon>
        <taxon>Neoptera</taxon>
        <taxon>Endopterygota</taxon>
        <taxon>Coleoptera</taxon>
        <taxon>Polyphaga</taxon>
        <taxon>Scarabaeiformia</taxon>
        <taxon>Scarabaeidae</taxon>
        <taxon>Rutelinae</taxon>
        <taxon>Popillia</taxon>
    </lineage>
</organism>
<evidence type="ECO:0000313" key="8">
    <source>
        <dbReference type="Proteomes" id="UP001458880"/>
    </source>
</evidence>
<evidence type="ECO:0000313" key="7">
    <source>
        <dbReference type="EMBL" id="KAK9719212.1"/>
    </source>
</evidence>
<feature type="domain" description="AMP-dependent synthetase/ligase" evidence="5">
    <location>
        <begin position="37"/>
        <end position="403"/>
    </location>
</feature>
<reference evidence="7 8" key="1">
    <citation type="journal article" date="2024" name="BMC Genomics">
        <title>De novo assembly and annotation of Popillia japonica's genome with initial clues to its potential as an invasive pest.</title>
        <authorList>
            <person name="Cucini C."/>
            <person name="Boschi S."/>
            <person name="Funari R."/>
            <person name="Cardaioli E."/>
            <person name="Iannotti N."/>
            <person name="Marturano G."/>
            <person name="Paoli F."/>
            <person name="Bruttini M."/>
            <person name="Carapelli A."/>
            <person name="Frati F."/>
            <person name="Nardi F."/>
        </authorList>
    </citation>
    <scope>NUCLEOTIDE SEQUENCE [LARGE SCALE GENOMIC DNA]</scope>
    <source>
        <strain evidence="7">DMR45628</strain>
    </source>
</reference>
<dbReference type="PANTHER" id="PTHR24096:SF149">
    <property type="entry name" value="AMP-BINDING DOMAIN-CONTAINING PROTEIN-RELATED"/>
    <property type="match status" value="1"/>
</dbReference>
<dbReference type="Proteomes" id="UP001458880">
    <property type="component" value="Unassembled WGS sequence"/>
</dbReference>
<name>A0AAW1KJT4_POPJA</name>
<comment type="subcellular location">
    <subcellularLocation>
        <location evidence="1">Peroxisome</location>
    </subcellularLocation>
</comment>
<dbReference type="Pfam" id="PF00501">
    <property type="entry name" value="AMP-binding"/>
    <property type="match status" value="1"/>
</dbReference>
<dbReference type="SUPFAM" id="SSF56801">
    <property type="entry name" value="Acetyl-CoA synthetase-like"/>
    <property type="match status" value="1"/>
</dbReference>
<evidence type="ECO:0000256" key="3">
    <source>
        <dbReference type="ARBA" id="ARBA00022598"/>
    </source>
</evidence>
<dbReference type="InterPro" id="IPR025110">
    <property type="entry name" value="AMP-bd_C"/>
</dbReference>
<keyword evidence="3" id="KW-0436">Ligase</keyword>
<keyword evidence="4" id="KW-0576">Peroxisome</keyword>
<dbReference type="EMBL" id="JASPKY010000222">
    <property type="protein sequence ID" value="KAK9719212.1"/>
    <property type="molecule type" value="Genomic_DNA"/>
</dbReference>
<dbReference type="Pfam" id="PF13193">
    <property type="entry name" value="AMP-binding_C"/>
    <property type="match status" value="1"/>
</dbReference>
<dbReference type="InterPro" id="IPR042099">
    <property type="entry name" value="ANL_N_sf"/>
</dbReference>
<evidence type="ECO:0000259" key="6">
    <source>
        <dbReference type="Pfam" id="PF13193"/>
    </source>
</evidence>